<feature type="coiled-coil region" evidence="1">
    <location>
        <begin position="133"/>
        <end position="216"/>
    </location>
</feature>
<proteinExistence type="predicted"/>
<feature type="region of interest" description="Disordered" evidence="2">
    <location>
        <begin position="236"/>
        <end position="395"/>
    </location>
</feature>
<feature type="coiled-coil region" evidence="1">
    <location>
        <begin position="34"/>
        <end position="68"/>
    </location>
</feature>
<evidence type="ECO:0000313" key="3">
    <source>
        <dbReference type="Proteomes" id="UP000095287"/>
    </source>
</evidence>
<keyword evidence="1" id="KW-0175">Coiled coil</keyword>
<accession>A0A1I7YAM0</accession>
<feature type="compositionally biased region" description="Basic and acidic residues" evidence="2">
    <location>
        <begin position="239"/>
        <end position="292"/>
    </location>
</feature>
<evidence type="ECO:0000256" key="1">
    <source>
        <dbReference type="SAM" id="Coils"/>
    </source>
</evidence>
<organism evidence="3 4">
    <name type="scientific">Steinernema glaseri</name>
    <dbReference type="NCBI Taxonomy" id="37863"/>
    <lineage>
        <taxon>Eukaryota</taxon>
        <taxon>Metazoa</taxon>
        <taxon>Ecdysozoa</taxon>
        <taxon>Nematoda</taxon>
        <taxon>Chromadorea</taxon>
        <taxon>Rhabditida</taxon>
        <taxon>Tylenchina</taxon>
        <taxon>Panagrolaimomorpha</taxon>
        <taxon>Strongyloidoidea</taxon>
        <taxon>Steinernematidae</taxon>
        <taxon>Steinernema</taxon>
    </lineage>
</organism>
<dbReference type="WBParaSite" id="L893_g1443.t1">
    <property type="protein sequence ID" value="L893_g1443.t1"/>
    <property type="gene ID" value="L893_g1443"/>
</dbReference>
<sequence length="466" mass="53812">MERSRRDTSCDARQILDDETRRTVGLIRYYKAQLSMETQRLQKAAESAAELRDEVRLLREHNAVLETRCAEAKTYLDFVGDKRRLFREAYYGIVDQEDFEIRDTNRMLRDLMVVSREITEILKMSHKAERAAVEQVAREEEEFRESIKEVLTERKELKKMIDAMQRSVDADEEKRKLVYDEVKCLERKMEAQQAQLALLDDRRENAETQLVIVREEIRRRCPRYVLPPLPRFMELPEELQEKKEPERAEAAKPSPKKSDRDSPSKNKKAETPAKEKSKGEVRKTPSKEKLCEKTSPVEQRTPKSDINVWKRTLTGKTRSAESLSEEEDLLSSHENESFFSVKGRRSSESSCYEDAVDLTQEDEEETKDSGDDDEEPEEPIQLISFAYPDPPSPPAVAMKATLVNLNLDLPNEPNSETDVAIASPPKDDQRTQSDGDSTQDEEEEESPHADLQLGGKFTLLRRASRK</sequence>
<keyword evidence="3" id="KW-1185">Reference proteome</keyword>
<feature type="region of interest" description="Disordered" evidence="2">
    <location>
        <begin position="407"/>
        <end position="466"/>
    </location>
</feature>
<evidence type="ECO:0000313" key="4">
    <source>
        <dbReference type="WBParaSite" id="L893_g1443.t1"/>
    </source>
</evidence>
<dbReference type="Proteomes" id="UP000095287">
    <property type="component" value="Unplaced"/>
</dbReference>
<name>A0A1I7YAM0_9BILA</name>
<protein>
    <submittedName>
        <fullName evidence="4">Myosin_tail_1 domain-containing protein</fullName>
    </submittedName>
</protein>
<evidence type="ECO:0000256" key="2">
    <source>
        <dbReference type="SAM" id="MobiDB-lite"/>
    </source>
</evidence>
<reference evidence="4" key="1">
    <citation type="submission" date="2016-11" db="UniProtKB">
        <authorList>
            <consortium name="WormBaseParasite"/>
        </authorList>
    </citation>
    <scope>IDENTIFICATION</scope>
</reference>
<feature type="compositionally biased region" description="Acidic residues" evidence="2">
    <location>
        <begin position="354"/>
        <end position="378"/>
    </location>
</feature>
<dbReference type="AlphaFoldDB" id="A0A1I7YAM0"/>